<name>A0A806CJR1_ZYMMO</name>
<accession>A0A806CJR1</accession>
<reference evidence="2" key="1">
    <citation type="submission" date="2010-01" db="EMBL/GenBank/DDBJ databases">
        <title>Complete sequence of plasmid1 of Zymomonas mobilis subsp. mobilis ZM4.</title>
        <authorList>
            <consortium name="US DOE Joint Genome Institute"/>
            <person name="Lucas S."/>
            <person name="Copeland A."/>
            <person name="Lapidus A."/>
            <person name="Glavina del Rio T."/>
            <person name="Tice H."/>
            <person name="Bruce D."/>
            <person name="Goodwin L."/>
            <person name="Pitluck S."/>
            <person name="Balakireva M."/>
            <person name="Brettin T."/>
            <person name="Detter J.C."/>
            <person name="Han C."/>
            <person name="Larimer F."/>
            <person name="Land M."/>
            <person name="Hauser L."/>
            <person name="Kyrpides N."/>
            <person name="Mikhailova N."/>
            <person name="Pappas K."/>
        </authorList>
    </citation>
    <scope>NUCLEOTIDE SEQUENCE [LARGE SCALE GENOMIC DNA]</scope>
    <source>
        <strain evidence="2">ZM4</strain>
        <plasmid evidence="2">pZZM401</plasmid>
    </source>
</reference>
<geneLocation type="plasmid" evidence="2">
    <name>pZZM401</name>
</geneLocation>
<keyword evidence="2" id="KW-0614">Plasmid</keyword>
<dbReference type="EMBL" id="CP001881">
    <property type="protein sequence ID" value="ADC33822.1"/>
    <property type="molecule type" value="Genomic_DNA"/>
</dbReference>
<dbReference type="InterPro" id="IPR007684">
    <property type="entry name" value="Znf_Ogr/Delta"/>
</dbReference>
<organism evidence="2">
    <name type="scientific">Zymomonas mobilis subsp. mobilis (strain ATCC 31821 / ZM4 / CP4)</name>
    <dbReference type="NCBI Taxonomy" id="264203"/>
    <lineage>
        <taxon>Bacteria</taxon>
        <taxon>Pseudomonadati</taxon>
        <taxon>Pseudomonadota</taxon>
        <taxon>Alphaproteobacteria</taxon>
        <taxon>Sphingomonadales</taxon>
        <taxon>Zymomonadaceae</taxon>
        <taxon>Zymomonas</taxon>
    </lineage>
</organism>
<feature type="domain" description="Zinc finger Ogr/Delta-type" evidence="1">
    <location>
        <begin position="19"/>
        <end position="63"/>
    </location>
</feature>
<sequence>MGNLVAELSKSNNILSGYCPYCGSRVHLLSSHKQSELIRDSYVECNNKRCGHRYLLQISFVHTTALPKYLTVSHHLPLSKQLQSKLKSEKNDNISKTNEVICG</sequence>
<proteinExistence type="predicted"/>
<protein>
    <submittedName>
        <fullName evidence="2">Transcriptional activator Ogr/delta</fullName>
    </submittedName>
</protein>
<gene>
    <name evidence="2" type="ORF">ZZM4_0046</name>
</gene>
<evidence type="ECO:0000259" key="1">
    <source>
        <dbReference type="Pfam" id="PF04606"/>
    </source>
</evidence>
<evidence type="ECO:0000313" key="2">
    <source>
        <dbReference type="EMBL" id="ADC33822.1"/>
    </source>
</evidence>
<dbReference type="RefSeq" id="WP_012954712.1">
    <property type="nucleotide sequence ID" value="NC_013784.1"/>
</dbReference>
<dbReference type="AlphaFoldDB" id="A0A806CJR1"/>
<dbReference type="Pfam" id="PF04606">
    <property type="entry name" value="Ogr_Delta"/>
    <property type="match status" value="1"/>
</dbReference>
<dbReference type="GeneID" id="79905279"/>